<keyword evidence="4 11" id="KW-0285">Flavoprotein</keyword>
<keyword evidence="6 11" id="KW-0479">Metal-binding</keyword>
<dbReference type="Pfam" id="PF02424">
    <property type="entry name" value="ApbE"/>
    <property type="match status" value="1"/>
</dbReference>
<evidence type="ECO:0000256" key="7">
    <source>
        <dbReference type="ARBA" id="ARBA00022827"/>
    </source>
</evidence>
<comment type="catalytic activity">
    <reaction evidence="10 11">
        <text>L-threonyl-[protein] + FAD = FMN-L-threonyl-[protein] + AMP + H(+)</text>
        <dbReference type="Rhea" id="RHEA:36847"/>
        <dbReference type="Rhea" id="RHEA-COMP:11060"/>
        <dbReference type="Rhea" id="RHEA-COMP:11061"/>
        <dbReference type="ChEBI" id="CHEBI:15378"/>
        <dbReference type="ChEBI" id="CHEBI:30013"/>
        <dbReference type="ChEBI" id="CHEBI:57692"/>
        <dbReference type="ChEBI" id="CHEBI:74257"/>
        <dbReference type="ChEBI" id="CHEBI:456215"/>
        <dbReference type="EC" id="2.7.1.180"/>
    </reaction>
</comment>
<dbReference type="InterPro" id="IPR024932">
    <property type="entry name" value="ApbE"/>
</dbReference>
<evidence type="ECO:0000256" key="3">
    <source>
        <dbReference type="ARBA" id="ARBA00016337"/>
    </source>
</evidence>
<evidence type="ECO:0000256" key="1">
    <source>
        <dbReference type="ARBA" id="ARBA00001946"/>
    </source>
</evidence>
<dbReference type="SUPFAM" id="SSF143631">
    <property type="entry name" value="ApbE-like"/>
    <property type="match status" value="1"/>
</dbReference>
<evidence type="ECO:0000256" key="9">
    <source>
        <dbReference type="ARBA" id="ARBA00031306"/>
    </source>
</evidence>
<dbReference type="Gene3D" id="3.10.520.10">
    <property type="entry name" value="ApbE-like domains"/>
    <property type="match status" value="1"/>
</dbReference>
<dbReference type="GO" id="GO:0016740">
    <property type="term" value="F:transferase activity"/>
    <property type="evidence" value="ECO:0007669"/>
    <property type="project" value="UniProtKB-KW"/>
</dbReference>
<evidence type="ECO:0000256" key="5">
    <source>
        <dbReference type="ARBA" id="ARBA00022679"/>
    </source>
</evidence>
<name>A0ABT9A5V7_9SPHN</name>
<dbReference type="PANTHER" id="PTHR30040:SF2">
    <property type="entry name" value="FAD:PROTEIN FMN TRANSFERASE"/>
    <property type="match status" value="1"/>
</dbReference>
<keyword evidence="8 11" id="KW-0460">Magnesium</keyword>
<comment type="similarity">
    <text evidence="11">Belongs to the ApbE family.</text>
</comment>
<evidence type="ECO:0000313" key="13">
    <source>
        <dbReference type="Proteomes" id="UP001176468"/>
    </source>
</evidence>
<organism evidence="12 13">
    <name type="scientific">Sphingomonas immobilis</name>
    <dbReference type="NCBI Taxonomy" id="3063997"/>
    <lineage>
        <taxon>Bacteria</taxon>
        <taxon>Pseudomonadati</taxon>
        <taxon>Pseudomonadota</taxon>
        <taxon>Alphaproteobacteria</taxon>
        <taxon>Sphingomonadales</taxon>
        <taxon>Sphingomonadaceae</taxon>
        <taxon>Sphingomonas</taxon>
    </lineage>
</organism>
<evidence type="ECO:0000256" key="11">
    <source>
        <dbReference type="PIRNR" id="PIRNR006268"/>
    </source>
</evidence>
<sequence length="290" mass="30068">MGVLRGAAIGTSWQVRFAGSAPAGLRDAIERRFAAIVAEMSQWEPSSVLSRFNRASAGAWVTLPPDFATVIAAALDVAARSDGAFDPTHGRAAALLGFGAEAVTAPPSEAALGEARAAAGWQRLEWDSGARRLRQPGGLWLDLSGIAKGFAVDAIADLLRDHGLPDALVEVGGELAGRGLRPDRQPWWVDLESPPGVDLAPLRVGLHDLAVATSGDYVRGAHTIDPATGRPLARGTVSVSVIHASAMLADAWATALTVAGPPLAERESLAARFVGANETLSPQLSAMIAD</sequence>
<dbReference type="EC" id="2.7.1.180" evidence="2 11"/>
<dbReference type="Proteomes" id="UP001176468">
    <property type="component" value="Unassembled WGS sequence"/>
</dbReference>
<evidence type="ECO:0000256" key="8">
    <source>
        <dbReference type="ARBA" id="ARBA00022842"/>
    </source>
</evidence>
<keyword evidence="5 11" id="KW-0808">Transferase</keyword>
<keyword evidence="7 11" id="KW-0274">FAD</keyword>
<accession>A0ABT9A5V7</accession>
<reference evidence="12" key="1">
    <citation type="submission" date="2023-07" db="EMBL/GenBank/DDBJ databases">
        <authorList>
            <person name="Kim M.K."/>
        </authorList>
    </citation>
    <scope>NUCLEOTIDE SEQUENCE</scope>
    <source>
        <strain evidence="12">CA1-15</strain>
    </source>
</reference>
<evidence type="ECO:0000256" key="10">
    <source>
        <dbReference type="ARBA" id="ARBA00048540"/>
    </source>
</evidence>
<keyword evidence="13" id="KW-1185">Reference proteome</keyword>
<gene>
    <name evidence="12" type="ORF">Q5H94_17525</name>
</gene>
<evidence type="ECO:0000256" key="4">
    <source>
        <dbReference type="ARBA" id="ARBA00022630"/>
    </source>
</evidence>
<dbReference type="PANTHER" id="PTHR30040">
    <property type="entry name" value="THIAMINE BIOSYNTHESIS LIPOPROTEIN APBE"/>
    <property type="match status" value="1"/>
</dbReference>
<protein>
    <recommendedName>
        <fullName evidence="3 11">FAD:protein FMN transferase</fullName>
        <ecNumber evidence="2 11">2.7.1.180</ecNumber>
    </recommendedName>
    <alternativeName>
        <fullName evidence="9 11">Flavin transferase</fullName>
    </alternativeName>
</protein>
<comment type="cofactor">
    <cofactor evidence="1">
        <name>Mg(2+)</name>
        <dbReference type="ChEBI" id="CHEBI:18420"/>
    </cofactor>
</comment>
<evidence type="ECO:0000256" key="6">
    <source>
        <dbReference type="ARBA" id="ARBA00022723"/>
    </source>
</evidence>
<evidence type="ECO:0000313" key="12">
    <source>
        <dbReference type="EMBL" id="MDO7844132.1"/>
    </source>
</evidence>
<comment type="caution">
    <text evidence="12">The sequence shown here is derived from an EMBL/GenBank/DDBJ whole genome shotgun (WGS) entry which is preliminary data.</text>
</comment>
<dbReference type="EMBL" id="JAUQSZ010000013">
    <property type="protein sequence ID" value="MDO7844132.1"/>
    <property type="molecule type" value="Genomic_DNA"/>
</dbReference>
<dbReference type="PIRSF" id="PIRSF006268">
    <property type="entry name" value="ApbE"/>
    <property type="match status" value="1"/>
</dbReference>
<evidence type="ECO:0000256" key="2">
    <source>
        <dbReference type="ARBA" id="ARBA00011955"/>
    </source>
</evidence>
<dbReference type="InterPro" id="IPR003374">
    <property type="entry name" value="ApbE-like_sf"/>
</dbReference>
<proteinExistence type="inferred from homology"/>